<evidence type="ECO:0000313" key="4">
    <source>
        <dbReference type="Proteomes" id="UP000639772"/>
    </source>
</evidence>
<dbReference type="EMBL" id="JADCNM010000005">
    <property type="protein sequence ID" value="KAG0482501.1"/>
    <property type="molecule type" value="Genomic_DNA"/>
</dbReference>
<gene>
    <name evidence="3" type="ORF">HPP92_010585</name>
</gene>
<sequence>MSKRPSPEPSSSTEDQEQNPKKLKDQGEDSTKEETELKEAHFKEVEVKEGATVSNLEEEEKPRKENEDRETEKKQSIACEEVGAGKQGKVEEAKEEVDKSKGEGCPGGENAATAEEEEEEEELAKPVGTVVRSSGRGRNKMHHYAAFEIHEKVIELEEAMLLVPEQPASKPYIGILKDVKAKPNGGRVTVLVQWLYRGEEALREEDEPLTWPARDRELFLSFHCDEVTADAVMHKCVVHYVTPEVDVEEAKARRYGFFVQKVYDVRKKVLWDLTDVVAGGSKNGFREAERKQVERLLRQTKEDWVSSTPTTTTTQTSPTPV</sequence>
<feature type="compositionally biased region" description="Basic and acidic residues" evidence="1">
    <location>
        <begin position="88"/>
        <end position="102"/>
    </location>
</feature>
<organism evidence="3 4">
    <name type="scientific">Vanilla planifolia</name>
    <name type="common">Vanilla</name>
    <dbReference type="NCBI Taxonomy" id="51239"/>
    <lineage>
        <taxon>Eukaryota</taxon>
        <taxon>Viridiplantae</taxon>
        <taxon>Streptophyta</taxon>
        <taxon>Embryophyta</taxon>
        <taxon>Tracheophyta</taxon>
        <taxon>Spermatophyta</taxon>
        <taxon>Magnoliopsida</taxon>
        <taxon>Liliopsida</taxon>
        <taxon>Asparagales</taxon>
        <taxon>Orchidaceae</taxon>
        <taxon>Vanilloideae</taxon>
        <taxon>Vanilleae</taxon>
        <taxon>Vanilla</taxon>
    </lineage>
</organism>
<dbReference type="OrthoDB" id="1922186at2759"/>
<dbReference type="Gene3D" id="2.30.30.490">
    <property type="match status" value="1"/>
</dbReference>
<comment type="caution">
    <text evidence="3">The sequence shown here is derived from an EMBL/GenBank/DDBJ whole genome shotgun (WGS) entry which is preliminary data.</text>
</comment>
<reference evidence="3 4" key="1">
    <citation type="journal article" date="2020" name="Nat. Food">
        <title>A phased Vanilla planifolia genome enables genetic improvement of flavour and production.</title>
        <authorList>
            <person name="Hasing T."/>
            <person name="Tang H."/>
            <person name="Brym M."/>
            <person name="Khazi F."/>
            <person name="Huang T."/>
            <person name="Chambers A.H."/>
        </authorList>
    </citation>
    <scope>NUCLEOTIDE SEQUENCE [LARGE SCALE GENOMIC DNA]</scope>
    <source>
        <tissue evidence="3">Leaf</tissue>
    </source>
</reference>
<accession>A0A835V478</accession>
<name>A0A835V478_VANPL</name>
<dbReference type="PROSITE" id="PS51038">
    <property type="entry name" value="BAH"/>
    <property type="match status" value="1"/>
</dbReference>
<proteinExistence type="predicted"/>
<feature type="compositionally biased region" description="Basic and acidic residues" evidence="1">
    <location>
        <begin position="60"/>
        <end position="75"/>
    </location>
</feature>
<protein>
    <recommendedName>
        <fullName evidence="2">BAH domain-containing protein</fullName>
    </recommendedName>
</protein>
<dbReference type="PANTHER" id="PTHR46871">
    <property type="entry name" value="BROMO-ADJACENT HOMOLOGY (BAH) DOMAIN-CONTAINING PROTEIN"/>
    <property type="match status" value="1"/>
</dbReference>
<dbReference type="GO" id="GO:0003682">
    <property type="term" value="F:chromatin binding"/>
    <property type="evidence" value="ECO:0007669"/>
    <property type="project" value="InterPro"/>
</dbReference>
<evidence type="ECO:0000259" key="2">
    <source>
        <dbReference type="PROSITE" id="PS51038"/>
    </source>
</evidence>
<feature type="domain" description="BAH" evidence="2">
    <location>
        <begin position="152"/>
        <end position="274"/>
    </location>
</feature>
<feature type="region of interest" description="Disordered" evidence="1">
    <location>
        <begin position="1"/>
        <end position="136"/>
    </location>
</feature>
<feature type="compositionally biased region" description="Basic and acidic residues" evidence="1">
    <location>
        <begin position="18"/>
        <end position="49"/>
    </location>
</feature>
<evidence type="ECO:0000313" key="3">
    <source>
        <dbReference type="EMBL" id="KAG0482501.1"/>
    </source>
</evidence>
<dbReference type="SMART" id="SM00439">
    <property type="entry name" value="BAH"/>
    <property type="match status" value="1"/>
</dbReference>
<feature type="region of interest" description="Disordered" evidence="1">
    <location>
        <begin position="301"/>
        <end position="321"/>
    </location>
</feature>
<dbReference type="InterPro" id="IPR001025">
    <property type="entry name" value="BAH_dom"/>
</dbReference>
<dbReference type="InterPro" id="IPR043151">
    <property type="entry name" value="BAH_sf"/>
</dbReference>
<dbReference type="Pfam" id="PF01426">
    <property type="entry name" value="BAH"/>
    <property type="match status" value="1"/>
</dbReference>
<dbReference type="AlphaFoldDB" id="A0A835V478"/>
<feature type="compositionally biased region" description="Low complexity" evidence="1">
    <location>
        <begin position="306"/>
        <end position="321"/>
    </location>
</feature>
<dbReference type="Proteomes" id="UP000639772">
    <property type="component" value="Unassembled WGS sequence"/>
</dbReference>
<evidence type="ECO:0000256" key="1">
    <source>
        <dbReference type="SAM" id="MobiDB-lite"/>
    </source>
</evidence>
<dbReference type="PANTHER" id="PTHR46871:SF1">
    <property type="entry name" value="BROMO-ADJACENT HOMOLOGY (BAH) DOMAIN-CONTAINING PROTEIN"/>
    <property type="match status" value="1"/>
</dbReference>